<sequence length="127" mass="14551">MMDVRPLHNEQDYDWAIREVSRYFEAEPLPGTPDGDRFEVLSSLIKEYEDNHFAITHRDPIDVLHFAIESMGRSQAELAALIGRNRASEILNRVRPLTLDMIRTISKEWNIPIGALTAQYELGRASA</sequence>
<dbReference type="EMBL" id="LFJC01000003">
    <property type="protein sequence ID" value="PIT02158.1"/>
    <property type="molecule type" value="Genomic_DNA"/>
</dbReference>
<keyword evidence="2" id="KW-1185">Reference proteome</keyword>
<dbReference type="GO" id="GO:0003677">
    <property type="term" value="F:DNA binding"/>
    <property type="evidence" value="ECO:0007669"/>
    <property type="project" value="InterPro"/>
</dbReference>
<evidence type="ECO:0000313" key="1">
    <source>
        <dbReference type="EMBL" id="PIT02158.1"/>
    </source>
</evidence>
<dbReference type="RefSeq" id="WP_347338549.1">
    <property type="nucleotide sequence ID" value="NZ_LFJC01000003.1"/>
</dbReference>
<proteinExistence type="predicted"/>
<dbReference type="SUPFAM" id="SSF47413">
    <property type="entry name" value="lambda repressor-like DNA-binding domains"/>
    <property type="match status" value="1"/>
</dbReference>
<accession>A0A2M6UC97</accession>
<dbReference type="AlphaFoldDB" id="A0A2M6UC97"/>
<dbReference type="Proteomes" id="UP000228930">
    <property type="component" value="Unassembled WGS sequence"/>
</dbReference>
<dbReference type="InterPro" id="IPR010982">
    <property type="entry name" value="Lambda_DNA-bd_dom_sf"/>
</dbReference>
<comment type="caution">
    <text evidence="1">The sequence shown here is derived from an EMBL/GenBank/DDBJ whole genome shotgun (WGS) entry which is preliminary data.</text>
</comment>
<name>A0A2M6UC97_9BRAD</name>
<organism evidence="1 2">
    <name type="scientific">Bradyrhizobium nitroreducens</name>
    <dbReference type="NCBI Taxonomy" id="709803"/>
    <lineage>
        <taxon>Bacteria</taxon>
        <taxon>Pseudomonadati</taxon>
        <taxon>Pseudomonadota</taxon>
        <taxon>Alphaproteobacteria</taxon>
        <taxon>Hyphomicrobiales</taxon>
        <taxon>Nitrobacteraceae</taxon>
        <taxon>Bradyrhizobium</taxon>
    </lineage>
</organism>
<evidence type="ECO:0000313" key="2">
    <source>
        <dbReference type="Proteomes" id="UP000228930"/>
    </source>
</evidence>
<protein>
    <submittedName>
        <fullName evidence="1">Uncharacterized protein</fullName>
    </submittedName>
</protein>
<gene>
    <name evidence="1" type="ORF">TSA1_16370</name>
</gene>
<reference evidence="1 2" key="1">
    <citation type="submission" date="2015-06" db="EMBL/GenBank/DDBJ databases">
        <title>Comparative genome analysis of nirS-carrying Bradyrhizobium sp. strains.</title>
        <authorList>
            <person name="Ishii S."/>
            <person name="Jang J."/>
            <person name="Nishizawa T."/>
            <person name="Senoo K."/>
        </authorList>
    </citation>
    <scope>NUCLEOTIDE SEQUENCE [LARGE SCALE GENOMIC DNA]</scope>
    <source>
        <strain evidence="1 2">TSA1</strain>
    </source>
</reference>